<evidence type="ECO:0000256" key="7">
    <source>
        <dbReference type="SAM" id="SignalP"/>
    </source>
</evidence>
<dbReference type="PANTHER" id="PTHR22726">
    <property type="entry name" value="METALLOENDOPEPTIDASE OMA1"/>
    <property type="match status" value="1"/>
</dbReference>
<reference evidence="9 10" key="1">
    <citation type="submission" date="2019-01" db="EMBL/GenBank/DDBJ databases">
        <authorList>
            <person name="Chen W.-M."/>
        </authorList>
    </citation>
    <scope>NUCLEOTIDE SEQUENCE [LARGE SCALE GENOMIC DNA]</scope>
    <source>
        <strain evidence="9 10">TER-1</strain>
    </source>
</reference>
<evidence type="ECO:0000259" key="8">
    <source>
        <dbReference type="PROSITE" id="PS51782"/>
    </source>
</evidence>
<evidence type="ECO:0000256" key="3">
    <source>
        <dbReference type="ARBA" id="ARBA00022723"/>
    </source>
</evidence>
<keyword evidence="2" id="KW-0645">Protease</keyword>
<gene>
    <name evidence="9" type="ORF">EOE48_08130</name>
</gene>
<evidence type="ECO:0000256" key="2">
    <source>
        <dbReference type="ARBA" id="ARBA00022670"/>
    </source>
</evidence>
<evidence type="ECO:0000256" key="1">
    <source>
        <dbReference type="ARBA" id="ARBA00001947"/>
    </source>
</evidence>
<keyword evidence="5" id="KW-0862">Zinc</keyword>
<dbReference type="InterPro" id="IPR018392">
    <property type="entry name" value="LysM"/>
</dbReference>
<evidence type="ECO:0000313" key="9">
    <source>
        <dbReference type="EMBL" id="RVU19358.1"/>
    </source>
</evidence>
<accession>A0A3S2VBV4</accession>
<dbReference type="GO" id="GO:0004222">
    <property type="term" value="F:metalloendopeptidase activity"/>
    <property type="evidence" value="ECO:0007669"/>
    <property type="project" value="InterPro"/>
</dbReference>
<keyword evidence="10" id="KW-1185">Reference proteome</keyword>
<dbReference type="PANTHER" id="PTHR22726:SF1">
    <property type="entry name" value="METALLOENDOPEPTIDASE OMA1, MITOCHONDRIAL"/>
    <property type="match status" value="1"/>
</dbReference>
<organism evidence="9 10">
    <name type="scientific">Methylobacterium oryzihabitans</name>
    <dbReference type="NCBI Taxonomy" id="2499852"/>
    <lineage>
        <taxon>Bacteria</taxon>
        <taxon>Pseudomonadati</taxon>
        <taxon>Pseudomonadota</taxon>
        <taxon>Alphaproteobacteria</taxon>
        <taxon>Hyphomicrobiales</taxon>
        <taxon>Methylobacteriaceae</taxon>
        <taxon>Methylobacterium</taxon>
    </lineage>
</organism>
<evidence type="ECO:0000313" key="10">
    <source>
        <dbReference type="Proteomes" id="UP000286997"/>
    </source>
</evidence>
<dbReference type="Proteomes" id="UP000286997">
    <property type="component" value="Unassembled WGS sequence"/>
</dbReference>
<feature type="domain" description="LysM" evidence="8">
    <location>
        <begin position="444"/>
        <end position="491"/>
    </location>
</feature>
<dbReference type="Pfam" id="PF01435">
    <property type="entry name" value="Peptidase_M48"/>
    <property type="match status" value="1"/>
</dbReference>
<dbReference type="PROSITE" id="PS51257">
    <property type="entry name" value="PROKAR_LIPOPROTEIN"/>
    <property type="match status" value="1"/>
</dbReference>
<dbReference type="EMBL" id="SACP01000006">
    <property type="protein sequence ID" value="RVU19358.1"/>
    <property type="molecule type" value="Genomic_DNA"/>
</dbReference>
<dbReference type="InterPro" id="IPR051156">
    <property type="entry name" value="Mito/Outer_Membr_Metalloprot"/>
</dbReference>
<keyword evidence="4" id="KW-0378">Hydrolase</keyword>
<feature type="signal peptide" evidence="7">
    <location>
        <begin position="1"/>
        <end position="33"/>
    </location>
</feature>
<dbReference type="PROSITE" id="PS51782">
    <property type="entry name" value="LYSM"/>
    <property type="match status" value="1"/>
</dbReference>
<proteinExistence type="predicted"/>
<keyword evidence="3" id="KW-0479">Metal-binding</keyword>
<keyword evidence="7" id="KW-0732">Signal</keyword>
<dbReference type="RefSeq" id="WP_127728293.1">
    <property type="nucleotide sequence ID" value="NZ_SACP01000006.1"/>
</dbReference>
<keyword evidence="6" id="KW-0482">Metalloprotease</keyword>
<dbReference type="InterPro" id="IPR001915">
    <property type="entry name" value="Peptidase_M48"/>
</dbReference>
<feature type="chain" id="PRO_5018525205" evidence="7">
    <location>
        <begin position="34"/>
        <end position="494"/>
    </location>
</feature>
<sequence>MDRPFPRILPAPARLAPASLVPPVLAVLLAACAGDQGAPLAPVAVAVPSEAPRTTGRERPAADADHAKLVASFGGEYKAPAALRLLTEVTDRLVRATERPDETYAVTLLDSPVPNAFALPNGHLYATRGLLALASDTSELAAVLAHEIAHVTLRHASARTEMALRSELVSKVVADVLKDPSTGAQLQDQSRFVLARFSRAQEFEADQAGVRTLARAGYDPFGASRFLTALNRATALRAGGAGGAEPDLLATHPGTPERIVQVTQAARRIGAPGLGSDDRARYLAAIDGIAYGDNPADGMIRGHRFIHPRLGIAFEAPEGFSLDNTARAVLGSTPEGSRRLLFDAVETNPGQGLEEVLKATWNDAIETDSFENRMVNGFPAVTAVSRGKEWFFRLAAIRVGTNTFRMIMAAKGSVDPEPAFGRWLASLAAVGPEEARALRPLRLQVVTAGPGDTAEDFARRMVVPDRPLERFQALNGLERGSRVRPGQSYKLVVE</sequence>
<name>A0A3S2VBV4_9HYPH</name>
<dbReference type="GO" id="GO:0051603">
    <property type="term" value="P:proteolysis involved in protein catabolic process"/>
    <property type="evidence" value="ECO:0007669"/>
    <property type="project" value="TreeGrafter"/>
</dbReference>
<comment type="cofactor">
    <cofactor evidence="1">
        <name>Zn(2+)</name>
        <dbReference type="ChEBI" id="CHEBI:29105"/>
    </cofactor>
</comment>
<evidence type="ECO:0000256" key="5">
    <source>
        <dbReference type="ARBA" id="ARBA00022833"/>
    </source>
</evidence>
<dbReference type="CDD" id="cd07324">
    <property type="entry name" value="M48C_Oma1-like"/>
    <property type="match status" value="1"/>
</dbReference>
<dbReference type="GO" id="GO:0016020">
    <property type="term" value="C:membrane"/>
    <property type="evidence" value="ECO:0007669"/>
    <property type="project" value="TreeGrafter"/>
</dbReference>
<evidence type="ECO:0000256" key="4">
    <source>
        <dbReference type="ARBA" id="ARBA00022801"/>
    </source>
</evidence>
<evidence type="ECO:0000256" key="6">
    <source>
        <dbReference type="ARBA" id="ARBA00023049"/>
    </source>
</evidence>
<dbReference type="GO" id="GO:0046872">
    <property type="term" value="F:metal ion binding"/>
    <property type="evidence" value="ECO:0007669"/>
    <property type="project" value="UniProtKB-KW"/>
</dbReference>
<dbReference type="OrthoDB" id="9810445at2"/>
<comment type="caution">
    <text evidence="9">The sequence shown here is derived from an EMBL/GenBank/DDBJ whole genome shotgun (WGS) entry which is preliminary data.</text>
</comment>
<dbReference type="Gene3D" id="3.30.2010.10">
    <property type="entry name" value="Metalloproteases ('zincins'), catalytic domain"/>
    <property type="match status" value="1"/>
</dbReference>
<dbReference type="AlphaFoldDB" id="A0A3S2VBV4"/>
<protein>
    <submittedName>
        <fullName evidence="9">Peptidase M48</fullName>
    </submittedName>
</protein>